<accession>U7QN79</accession>
<name>U7QN79_9CYAN</name>
<dbReference type="Gene3D" id="1.25.40.10">
    <property type="entry name" value="Tetratricopeptide repeat domain"/>
    <property type="match status" value="1"/>
</dbReference>
<dbReference type="EMBL" id="AUZM01000008">
    <property type="protein sequence ID" value="ERT08742.1"/>
    <property type="molecule type" value="Genomic_DNA"/>
</dbReference>
<dbReference type="InterPro" id="IPR011990">
    <property type="entry name" value="TPR-like_helical_dom_sf"/>
</dbReference>
<dbReference type="SUPFAM" id="SSF48452">
    <property type="entry name" value="TPR-like"/>
    <property type="match status" value="1"/>
</dbReference>
<evidence type="ECO:0000313" key="2">
    <source>
        <dbReference type="Proteomes" id="UP000017127"/>
    </source>
</evidence>
<organism evidence="1 2">
    <name type="scientific">Lyngbya aestuarii BL J</name>
    <dbReference type="NCBI Taxonomy" id="1348334"/>
    <lineage>
        <taxon>Bacteria</taxon>
        <taxon>Bacillati</taxon>
        <taxon>Cyanobacteriota</taxon>
        <taxon>Cyanophyceae</taxon>
        <taxon>Oscillatoriophycideae</taxon>
        <taxon>Oscillatoriales</taxon>
        <taxon>Microcoleaceae</taxon>
        <taxon>Lyngbya</taxon>
    </lineage>
</organism>
<comment type="caution">
    <text evidence="1">The sequence shown here is derived from an EMBL/GenBank/DDBJ whole genome shotgun (WGS) entry which is preliminary data.</text>
</comment>
<protein>
    <recommendedName>
        <fullName evidence="3">Tetratricopeptide repeat family protein</fullName>
    </recommendedName>
</protein>
<evidence type="ECO:0008006" key="3">
    <source>
        <dbReference type="Google" id="ProtNLM"/>
    </source>
</evidence>
<sequence length="660" mass="73160">MVSLIEQTPAEQRSQFLPLADQLLTLAKSLPPGYNYAQSRALIATAIAYNQLNQASTPLLEQANQTLVGIAIPSLKAETQWQLAEAWFAIGQKSRGQASLAAATATLKTLSPQSSPLNSQLPEQLVDSYLRRGQWSQAETAARSIPIQTQQSEQLFLIASAYLRAKQVKPALTLFDQTITQLLKAPDFAQSNKALIATEGIISFAQAGGVTTATKAMKQLPSQKPALRARAWLAIAGEARQQKRPKEAALALEQLITVGKIGQKQGFDSGFGTLGDIEWSGSLYALSRSQGYAPEMLQFIERLNLKTQATEFLITEAVQAKRYDEALRLIPKPMPLVIDVGVFEVGDSWRWWVASVAAQEGQLQPLIALSEDVLPKVGTSEPRQLSPWNIPNTLYISPSSSNSPPYFLIDIPPAPSLPEDTAIQAINLLQQQGQTELAGRLGTALADQAEELLNHQPTLKLSAEQHPLLWVHNLERYLRLQQQTLTADRLYVLQVNYLKQIEDLEQRAALIPFTSRLDDPREAIADLIKLAEVVGVADQTQTAKQIFKAAVLSSQMDIMTQWQPLAKFSPREQVELMLQAARGVAVLEKKIVHYDHILKLMQSEPQNGLLMNNYELNSMIESYLFKGQTHKIKQVISLIDNSSEARRYQERLNCLTLVLP</sequence>
<gene>
    <name evidence="1" type="ORF">M595_1263</name>
</gene>
<reference evidence="1 2" key="1">
    <citation type="journal article" date="2013" name="Front. Microbiol.">
        <title>Comparative genomic analyses of the cyanobacterium, Lyngbya aestuarii BL J, a powerful hydrogen producer.</title>
        <authorList>
            <person name="Kothari A."/>
            <person name="Vaughn M."/>
            <person name="Garcia-Pichel F."/>
        </authorList>
    </citation>
    <scope>NUCLEOTIDE SEQUENCE [LARGE SCALE GENOMIC DNA]</scope>
    <source>
        <strain evidence="1 2">BL J</strain>
    </source>
</reference>
<dbReference type="Proteomes" id="UP000017127">
    <property type="component" value="Unassembled WGS sequence"/>
</dbReference>
<proteinExistence type="predicted"/>
<evidence type="ECO:0000313" key="1">
    <source>
        <dbReference type="EMBL" id="ERT08742.1"/>
    </source>
</evidence>
<dbReference type="AlphaFoldDB" id="U7QN79"/>
<keyword evidence="2" id="KW-1185">Reference proteome</keyword>